<dbReference type="InterPro" id="IPR036086">
    <property type="entry name" value="ParB/Sulfiredoxin_sf"/>
</dbReference>
<dbReference type="SUPFAM" id="SSF110849">
    <property type="entry name" value="ParB/Sulfiredoxin"/>
    <property type="match status" value="1"/>
</dbReference>
<accession>A0A3M2LT28</accession>
<gene>
    <name evidence="1" type="ORF">EBN88_14170</name>
</gene>
<evidence type="ECO:0000313" key="1">
    <source>
        <dbReference type="EMBL" id="RMI39733.1"/>
    </source>
</evidence>
<dbReference type="EMBL" id="RFFJ01000068">
    <property type="protein sequence ID" value="RMI39733.1"/>
    <property type="molecule type" value="Genomic_DNA"/>
</dbReference>
<organism evidence="1 2">
    <name type="scientific">Streptomyces triticirhizae</name>
    <dbReference type="NCBI Taxonomy" id="2483353"/>
    <lineage>
        <taxon>Bacteria</taxon>
        <taxon>Bacillati</taxon>
        <taxon>Actinomycetota</taxon>
        <taxon>Actinomycetes</taxon>
        <taxon>Kitasatosporales</taxon>
        <taxon>Streptomycetaceae</taxon>
        <taxon>Streptomyces</taxon>
    </lineage>
</organism>
<proteinExistence type="predicted"/>
<dbReference type="RefSeq" id="WP_122184229.1">
    <property type="nucleotide sequence ID" value="NZ_RFFJ01000068.1"/>
</dbReference>
<keyword evidence="2" id="KW-1185">Reference proteome</keyword>
<reference evidence="1 2" key="1">
    <citation type="submission" date="2018-10" db="EMBL/GenBank/DDBJ databases">
        <title>Isolation, diversity and antifungal activity of actinobacteria from wheat.</title>
        <authorList>
            <person name="Han C."/>
        </authorList>
    </citation>
    <scope>NUCLEOTIDE SEQUENCE [LARGE SCALE GENOMIC DNA]</scope>
    <source>
        <strain evidence="1 2">NEAU-YY642</strain>
    </source>
</reference>
<dbReference type="Proteomes" id="UP000278673">
    <property type="component" value="Unassembled WGS sequence"/>
</dbReference>
<sequence>MHTVAMQTMWSGNPCGLTVTETSPDSYTTGENWEFYDDDHVAEIADSMRAHGWRGAPLVVVPEYGLSYNGTHRLRAAAEAELEVPTVALRDLFAACGLDLDAICDEHDLGLMSDRADIVAHLPEDVREAYTLADIED</sequence>
<name>A0A3M2LT28_9ACTN</name>
<comment type="caution">
    <text evidence="1">The sequence shown here is derived from an EMBL/GenBank/DDBJ whole genome shotgun (WGS) entry which is preliminary data.</text>
</comment>
<protein>
    <submittedName>
        <fullName evidence="1">Uncharacterized protein</fullName>
    </submittedName>
</protein>
<dbReference type="Gene3D" id="3.90.1530.10">
    <property type="entry name" value="Conserved hypothetical protein from pyrococcus furiosus pfu- 392566-001, ParB domain"/>
    <property type="match status" value="1"/>
</dbReference>
<dbReference type="AlphaFoldDB" id="A0A3M2LT28"/>
<dbReference type="CDD" id="cd16387">
    <property type="entry name" value="ParB_N_Srx"/>
    <property type="match status" value="1"/>
</dbReference>
<evidence type="ECO:0000313" key="2">
    <source>
        <dbReference type="Proteomes" id="UP000278673"/>
    </source>
</evidence>